<accession>A0A2A9DQ72</accession>
<dbReference type="AlphaFoldDB" id="A0A2A9DQ72"/>
<gene>
    <name evidence="1" type="ORF">ATK06_1863</name>
</gene>
<sequence length="299" mass="32035">MAHQEDQTKKSSNSVDAEYSAAAGAAQYPLTEQLLHSARGRVFLLDYLAHFGYGREDQGTLAEFLHEIGNALARATDNNAPDVSGPAARACAMGLSVPLEGGAEVKTRRIVARVANHMVRWHEHTSSERIAACAELDPALQRCGEYLESVGALQALSSPQEIVPATVRDTHGQDLSVAGVTGIKLADGSVTRMWWGGYYVNLPAGESVTVYGVEGIENARIFTIDGPHDVRRWSDAVADWDAVYVSALGFLTASVGGYGPGEVHWSMPVSVAGGTEQEWKKAVEAGRGDEFAVWVPVVE</sequence>
<name>A0A2A9DQ72_9CORY</name>
<dbReference type="RefSeq" id="WP_048381740.1">
    <property type="nucleotide sequence ID" value="NZ_LDYE01000011.1"/>
</dbReference>
<comment type="caution">
    <text evidence="1">The sequence shown here is derived from an EMBL/GenBank/DDBJ whole genome shotgun (WGS) entry which is preliminary data.</text>
</comment>
<proteinExistence type="predicted"/>
<evidence type="ECO:0000313" key="1">
    <source>
        <dbReference type="EMBL" id="PFG28743.1"/>
    </source>
</evidence>
<dbReference type="Proteomes" id="UP000221653">
    <property type="component" value="Unassembled WGS sequence"/>
</dbReference>
<evidence type="ECO:0000313" key="2">
    <source>
        <dbReference type="Proteomes" id="UP000221653"/>
    </source>
</evidence>
<keyword evidence="2" id="KW-1185">Reference proteome</keyword>
<reference evidence="1 2" key="1">
    <citation type="submission" date="2017-10" db="EMBL/GenBank/DDBJ databases">
        <title>Sequencing the genomes of 1000 actinobacteria strains.</title>
        <authorList>
            <person name="Klenk H.-P."/>
        </authorList>
    </citation>
    <scope>NUCLEOTIDE SEQUENCE [LARGE SCALE GENOMIC DNA]</scope>
    <source>
        <strain evidence="1 2">DSM 20688</strain>
    </source>
</reference>
<organism evidence="1 2">
    <name type="scientific">Corynebacterium renale</name>
    <dbReference type="NCBI Taxonomy" id="1724"/>
    <lineage>
        <taxon>Bacteria</taxon>
        <taxon>Bacillati</taxon>
        <taxon>Actinomycetota</taxon>
        <taxon>Actinomycetes</taxon>
        <taxon>Mycobacteriales</taxon>
        <taxon>Corynebacteriaceae</taxon>
        <taxon>Corynebacterium</taxon>
    </lineage>
</organism>
<dbReference type="EMBL" id="PDJF01000001">
    <property type="protein sequence ID" value="PFG28743.1"/>
    <property type="molecule type" value="Genomic_DNA"/>
</dbReference>
<protein>
    <submittedName>
        <fullName evidence="1">Uncharacterized protein</fullName>
    </submittedName>
</protein>